<keyword evidence="1" id="KW-1133">Transmembrane helix</keyword>
<dbReference type="PANTHER" id="PTHR21063:SF4">
    <property type="entry name" value="CD48 ANTIGEN-RELATED"/>
    <property type="match status" value="1"/>
</dbReference>
<keyword evidence="1" id="KW-0812">Transmembrane</keyword>
<dbReference type="InterPro" id="IPR013783">
    <property type="entry name" value="Ig-like_fold"/>
</dbReference>
<dbReference type="Pfam" id="PF13895">
    <property type="entry name" value="Ig_2"/>
    <property type="match status" value="1"/>
</dbReference>
<dbReference type="PROSITE" id="PS50835">
    <property type="entry name" value="IG_LIKE"/>
    <property type="match status" value="1"/>
</dbReference>
<dbReference type="Gene3D" id="2.60.40.10">
    <property type="entry name" value="Immunoglobulins"/>
    <property type="match status" value="2"/>
</dbReference>
<evidence type="ECO:0000313" key="3">
    <source>
        <dbReference type="EMBL" id="KAF4096247.1"/>
    </source>
</evidence>
<feature type="transmembrane region" description="Helical" evidence="1">
    <location>
        <begin position="203"/>
        <end position="222"/>
    </location>
</feature>
<evidence type="ECO:0000256" key="1">
    <source>
        <dbReference type="SAM" id="Phobius"/>
    </source>
</evidence>
<feature type="domain" description="Ig-like" evidence="2">
    <location>
        <begin position="115"/>
        <end position="181"/>
    </location>
</feature>
<keyword evidence="4" id="KW-1185">Reference proteome</keyword>
<gene>
    <name evidence="3" type="ORF">G5714_022216</name>
</gene>
<dbReference type="EMBL" id="JAAMOB010000023">
    <property type="protein sequence ID" value="KAF4096247.1"/>
    <property type="molecule type" value="Genomic_DNA"/>
</dbReference>
<dbReference type="PANTHER" id="PTHR21063">
    <property type="entry name" value="LFA-3"/>
    <property type="match status" value="1"/>
</dbReference>
<organism evidence="3 4">
    <name type="scientific">Onychostoma macrolepis</name>
    <dbReference type="NCBI Taxonomy" id="369639"/>
    <lineage>
        <taxon>Eukaryota</taxon>
        <taxon>Metazoa</taxon>
        <taxon>Chordata</taxon>
        <taxon>Craniata</taxon>
        <taxon>Vertebrata</taxon>
        <taxon>Euteleostomi</taxon>
        <taxon>Actinopterygii</taxon>
        <taxon>Neopterygii</taxon>
        <taxon>Teleostei</taxon>
        <taxon>Ostariophysi</taxon>
        <taxon>Cypriniformes</taxon>
        <taxon>Cyprinidae</taxon>
        <taxon>Acrossocheilinae</taxon>
        <taxon>Onychostoma</taxon>
    </lineage>
</organism>
<dbReference type="InterPro" id="IPR007110">
    <property type="entry name" value="Ig-like_dom"/>
</dbReference>
<keyword evidence="1" id="KW-0472">Membrane</keyword>
<comment type="caution">
    <text evidence="3">The sequence shown here is derived from an EMBL/GenBank/DDBJ whole genome shotgun (WGS) entry which is preliminary data.</text>
</comment>
<dbReference type="AlphaFoldDB" id="A0A7J6BMH0"/>
<evidence type="ECO:0000313" key="4">
    <source>
        <dbReference type="Proteomes" id="UP000579812"/>
    </source>
</evidence>
<sequence>MQDLVNGQWDELKIVMEGDVLTLQTSDTESLREVMWLFKRGDQTVRIAQMYQGYSPFYAERLTGRVKMNPKTGALTIWNISSSDTGLYQVSLHSGSISEKRFRVDVYSSSKQKMEEFCSVFCSVKNDQGVFISWYKGGEMLKQTSNPDLNVNLSLPLQLDYNDSETYSCTAANPVSNKTIRLHMKEICPRHEDYQDHCSINEALVRLVLSGLVGIATVVFLVEHLRFCSSRRRAAASAR</sequence>
<dbReference type="CDD" id="cd00096">
    <property type="entry name" value="Ig"/>
    <property type="match status" value="1"/>
</dbReference>
<proteinExistence type="predicted"/>
<accession>A0A7J6BMH0</accession>
<dbReference type="SUPFAM" id="SSF48726">
    <property type="entry name" value="Immunoglobulin"/>
    <property type="match status" value="2"/>
</dbReference>
<dbReference type="Proteomes" id="UP000579812">
    <property type="component" value="Unassembled WGS sequence"/>
</dbReference>
<name>A0A7J6BMH0_9TELE</name>
<protein>
    <recommendedName>
        <fullName evidence="2">Ig-like domain-containing protein</fullName>
    </recommendedName>
</protein>
<dbReference type="InterPro" id="IPR036179">
    <property type="entry name" value="Ig-like_dom_sf"/>
</dbReference>
<evidence type="ECO:0000259" key="2">
    <source>
        <dbReference type="PROSITE" id="PS50835"/>
    </source>
</evidence>
<reference evidence="3 4" key="1">
    <citation type="submission" date="2020-04" db="EMBL/GenBank/DDBJ databases">
        <title>Chromosome-level genome assembly of a cyprinid fish Onychostoma macrolepis by integration of Nanopore Sequencing, Bionano and Hi-C technology.</title>
        <authorList>
            <person name="Wang D."/>
        </authorList>
    </citation>
    <scope>NUCLEOTIDE SEQUENCE [LARGE SCALE GENOMIC DNA]</scope>
    <source>
        <strain evidence="3">SWU-2019</strain>
        <tissue evidence="3">Muscle</tissue>
    </source>
</reference>